<dbReference type="InterPro" id="IPR007436">
    <property type="entry name" value="DUF485"/>
</dbReference>
<evidence type="ECO:0000313" key="4">
    <source>
        <dbReference type="Proteomes" id="UP001596174"/>
    </source>
</evidence>
<keyword evidence="2" id="KW-1133">Transmembrane helix</keyword>
<feature type="compositionally biased region" description="Basic and acidic residues" evidence="1">
    <location>
        <begin position="22"/>
        <end position="32"/>
    </location>
</feature>
<organism evidence="3 4">
    <name type="scientific">Streptacidiphilus monticola</name>
    <dbReference type="NCBI Taxonomy" id="2161674"/>
    <lineage>
        <taxon>Bacteria</taxon>
        <taxon>Bacillati</taxon>
        <taxon>Actinomycetota</taxon>
        <taxon>Actinomycetes</taxon>
        <taxon>Kitasatosporales</taxon>
        <taxon>Streptomycetaceae</taxon>
        <taxon>Streptacidiphilus</taxon>
    </lineage>
</organism>
<name>A0ABW1G5J8_9ACTN</name>
<feature type="transmembrane region" description="Helical" evidence="2">
    <location>
        <begin position="122"/>
        <end position="144"/>
    </location>
</feature>
<dbReference type="Pfam" id="PF04341">
    <property type="entry name" value="DUF485"/>
    <property type="match status" value="1"/>
</dbReference>
<feature type="transmembrane region" description="Helical" evidence="2">
    <location>
        <begin position="156"/>
        <end position="178"/>
    </location>
</feature>
<evidence type="ECO:0000313" key="3">
    <source>
        <dbReference type="EMBL" id="MFC5909086.1"/>
    </source>
</evidence>
<dbReference type="PANTHER" id="PTHR38441">
    <property type="entry name" value="INTEGRAL MEMBRANE PROTEIN-RELATED"/>
    <property type="match status" value="1"/>
</dbReference>
<evidence type="ECO:0000256" key="1">
    <source>
        <dbReference type="SAM" id="MobiDB-lite"/>
    </source>
</evidence>
<feature type="compositionally biased region" description="Basic and acidic residues" evidence="1">
    <location>
        <begin position="52"/>
        <end position="77"/>
    </location>
</feature>
<accession>A0ABW1G5J8</accession>
<dbReference type="EMBL" id="JBHSQJ010000072">
    <property type="protein sequence ID" value="MFC5909086.1"/>
    <property type="molecule type" value="Genomic_DNA"/>
</dbReference>
<proteinExistence type="predicted"/>
<comment type="caution">
    <text evidence="3">The sequence shown here is derived from an EMBL/GenBank/DDBJ whole genome shotgun (WGS) entry which is preliminary data.</text>
</comment>
<sequence>MTRQELSPRAQPEDFDWWAAPERAREQQELKRHQPGAAELGLDPEPAPELAESEHAEPGHAEPEHAGPDTAEPEHAGLDSAPPVRMEPLTDPRPVAPDSAGIYREVQAGPQFRQVRSGYRRFVLPATLAFVSWYLAYVVASVAAPDLMDRPVVGPLNVAWVLGLAQFATTFLTAWLYARNARDHRDRAALGLRWDTQDRLR</sequence>
<keyword evidence="4" id="KW-1185">Reference proteome</keyword>
<reference evidence="4" key="1">
    <citation type="journal article" date="2019" name="Int. J. Syst. Evol. Microbiol.">
        <title>The Global Catalogue of Microorganisms (GCM) 10K type strain sequencing project: providing services to taxonomists for standard genome sequencing and annotation.</title>
        <authorList>
            <consortium name="The Broad Institute Genomics Platform"/>
            <consortium name="The Broad Institute Genome Sequencing Center for Infectious Disease"/>
            <person name="Wu L."/>
            <person name="Ma J."/>
        </authorList>
    </citation>
    <scope>NUCLEOTIDE SEQUENCE [LARGE SCALE GENOMIC DNA]</scope>
    <source>
        <strain evidence="4">JCM 4816</strain>
    </source>
</reference>
<keyword evidence="2" id="KW-0812">Transmembrane</keyword>
<dbReference type="RefSeq" id="WP_380584562.1">
    <property type="nucleotide sequence ID" value="NZ_JBHSQJ010000072.1"/>
</dbReference>
<feature type="region of interest" description="Disordered" evidence="1">
    <location>
        <begin position="1"/>
        <end position="96"/>
    </location>
</feature>
<protein>
    <submittedName>
        <fullName evidence="3">DUF485 domain-containing protein</fullName>
    </submittedName>
</protein>
<gene>
    <name evidence="3" type="ORF">ACFP3V_17925</name>
</gene>
<dbReference type="PANTHER" id="PTHR38441:SF1">
    <property type="entry name" value="MEMBRANE PROTEIN"/>
    <property type="match status" value="1"/>
</dbReference>
<keyword evidence="2" id="KW-0472">Membrane</keyword>
<dbReference type="Proteomes" id="UP001596174">
    <property type="component" value="Unassembled WGS sequence"/>
</dbReference>
<evidence type="ECO:0000256" key="2">
    <source>
        <dbReference type="SAM" id="Phobius"/>
    </source>
</evidence>